<dbReference type="SMART" id="SM00718">
    <property type="entry name" value="DM4_12"/>
    <property type="match status" value="1"/>
</dbReference>
<name>B4JFG4_DROGR</name>
<keyword evidence="2" id="KW-1185">Reference proteome</keyword>
<organism evidence="2">
    <name type="scientific">Drosophila grimshawi</name>
    <name type="common">Hawaiian fruit fly</name>
    <name type="synonym">Idiomyia grimshawi</name>
    <dbReference type="NCBI Taxonomy" id="7222"/>
    <lineage>
        <taxon>Eukaryota</taxon>
        <taxon>Metazoa</taxon>
        <taxon>Ecdysozoa</taxon>
        <taxon>Arthropoda</taxon>
        <taxon>Hexapoda</taxon>
        <taxon>Insecta</taxon>
        <taxon>Pterygota</taxon>
        <taxon>Neoptera</taxon>
        <taxon>Endopterygota</taxon>
        <taxon>Diptera</taxon>
        <taxon>Brachycera</taxon>
        <taxon>Muscomorpha</taxon>
        <taxon>Ephydroidea</taxon>
        <taxon>Drosophilidae</taxon>
        <taxon>Drosophila</taxon>
        <taxon>Hawaiian Drosophila</taxon>
    </lineage>
</organism>
<evidence type="ECO:0000313" key="1">
    <source>
        <dbReference type="EMBL" id="EDV93445.1"/>
    </source>
</evidence>
<dbReference type="AlphaFoldDB" id="B4JFG4"/>
<dbReference type="InterPro" id="IPR006631">
    <property type="entry name" value="DM4_12"/>
</dbReference>
<dbReference type="EMBL" id="CH916369">
    <property type="protein sequence ID" value="EDV93445.1"/>
    <property type="molecule type" value="Genomic_DNA"/>
</dbReference>
<accession>B4JFG4</accession>
<gene>
    <name evidence="1" type="primary">Dgri\GH18269</name>
    <name evidence="1" type="ORF">Dgri_GH18269</name>
</gene>
<sequence length="193" mass="21563">MSTGLSSDNNHYPKRFGKSLIFPSASLTRLRIIGGFGVPVEDLPFESVTSGYVLKTEYHLPTTAQEITRVYFKPQPITDRKDTLQTNEPINTGSIYRWVLHRGIEMVLQNIDLPGRSCLLRMHAALPLTHESGLLGELIHIVLTPSSSTDRYALHSDREYLTAERFGKRGGNCEAAYSRKCPKSALALITTML</sequence>
<proteinExistence type="predicted"/>
<dbReference type="InParanoid" id="B4JFG4"/>
<dbReference type="HOGENOM" id="CLU_053597_4_0_1"/>
<protein>
    <submittedName>
        <fullName evidence="1">GH18269</fullName>
    </submittedName>
</protein>
<dbReference type="PhylomeDB" id="B4JFG4"/>
<dbReference type="KEGG" id="dgr:6564242"/>
<dbReference type="OrthoDB" id="8186940at2759"/>
<dbReference type="Pfam" id="PF07841">
    <property type="entry name" value="DM4_12"/>
    <property type="match status" value="1"/>
</dbReference>
<dbReference type="PANTHER" id="PTHR21398:SF21">
    <property type="entry name" value="AGAP004005-PA"/>
    <property type="match status" value="1"/>
</dbReference>
<dbReference type="OMA" id="ALRMQYF"/>
<evidence type="ECO:0000313" key="2">
    <source>
        <dbReference type="Proteomes" id="UP000001070"/>
    </source>
</evidence>
<dbReference type="eggNOG" id="ENOG502S4YR">
    <property type="taxonomic scope" value="Eukaryota"/>
</dbReference>
<dbReference type="PANTHER" id="PTHR21398">
    <property type="entry name" value="AGAP007094-PA"/>
    <property type="match status" value="1"/>
</dbReference>
<reference evidence="1 2" key="1">
    <citation type="journal article" date="2007" name="Nature">
        <title>Evolution of genes and genomes on the Drosophila phylogeny.</title>
        <authorList>
            <consortium name="Drosophila 12 Genomes Consortium"/>
            <person name="Clark A.G."/>
            <person name="Eisen M.B."/>
            <person name="Smith D.R."/>
            <person name="Bergman C.M."/>
            <person name="Oliver B."/>
            <person name="Markow T.A."/>
            <person name="Kaufman T.C."/>
            <person name="Kellis M."/>
            <person name="Gelbart W."/>
            <person name="Iyer V.N."/>
            <person name="Pollard D.A."/>
            <person name="Sackton T.B."/>
            <person name="Larracuente A.M."/>
            <person name="Singh N.D."/>
            <person name="Abad J.P."/>
            <person name="Abt D.N."/>
            <person name="Adryan B."/>
            <person name="Aguade M."/>
            <person name="Akashi H."/>
            <person name="Anderson W.W."/>
            <person name="Aquadro C.F."/>
            <person name="Ardell D.H."/>
            <person name="Arguello R."/>
            <person name="Artieri C.G."/>
            <person name="Barbash D.A."/>
            <person name="Barker D."/>
            <person name="Barsanti P."/>
            <person name="Batterham P."/>
            <person name="Batzoglou S."/>
            <person name="Begun D."/>
            <person name="Bhutkar A."/>
            <person name="Blanco E."/>
            <person name="Bosak S.A."/>
            <person name="Bradley R.K."/>
            <person name="Brand A.D."/>
            <person name="Brent M.R."/>
            <person name="Brooks A.N."/>
            <person name="Brown R.H."/>
            <person name="Butlin R.K."/>
            <person name="Caggese C."/>
            <person name="Calvi B.R."/>
            <person name="Bernardo de Carvalho A."/>
            <person name="Caspi A."/>
            <person name="Castrezana S."/>
            <person name="Celniker S.E."/>
            <person name="Chang J.L."/>
            <person name="Chapple C."/>
            <person name="Chatterji S."/>
            <person name="Chinwalla A."/>
            <person name="Civetta A."/>
            <person name="Clifton S.W."/>
            <person name="Comeron J.M."/>
            <person name="Costello J.C."/>
            <person name="Coyne J.A."/>
            <person name="Daub J."/>
            <person name="David R.G."/>
            <person name="Delcher A.L."/>
            <person name="Delehaunty K."/>
            <person name="Do C.B."/>
            <person name="Ebling H."/>
            <person name="Edwards K."/>
            <person name="Eickbush T."/>
            <person name="Evans J.D."/>
            <person name="Filipski A."/>
            <person name="Findeiss S."/>
            <person name="Freyhult E."/>
            <person name="Fulton L."/>
            <person name="Fulton R."/>
            <person name="Garcia A.C."/>
            <person name="Gardiner A."/>
            <person name="Garfield D.A."/>
            <person name="Garvin B.E."/>
            <person name="Gibson G."/>
            <person name="Gilbert D."/>
            <person name="Gnerre S."/>
            <person name="Godfrey J."/>
            <person name="Good R."/>
            <person name="Gotea V."/>
            <person name="Gravely B."/>
            <person name="Greenberg A.J."/>
            <person name="Griffiths-Jones S."/>
            <person name="Gross S."/>
            <person name="Guigo R."/>
            <person name="Gustafson E.A."/>
            <person name="Haerty W."/>
            <person name="Hahn M.W."/>
            <person name="Halligan D.L."/>
            <person name="Halpern A.L."/>
            <person name="Halter G.M."/>
            <person name="Han M.V."/>
            <person name="Heger A."/>
            <person name="Hillier L."/>
            <person name="Hinrichs A.S."/>
            <person name="Holmes I."/>
            <person name="Hoskins R.A."/>
            <person name="Hubisz M.J."/>
            <person name="Hultmark D."/>
            <person name="Huntley M.A."/>
            <person name="Jaffe D.B."/>
            <person name="Jagadeeshan S."/>
            <person name="Jeck W.R."/>
            <person name="Johnson J."/>
            <person name="Jones C.D."/>
            <person name="Jordan W.C."/>
            <person name="Karpen G.H."/>
            <person name="Kataoka E."/>
            <person name="Keightley P.D."/>
            <person name="Kheradpour P."/>
            <person name="Kirkness E.F."/>
            <person name="Koerich L.B."/>
            <person name="Kristiansen K."/>
            <person name="Kudrna D."/>
            <person name="Kulathinal R.J."/>
            <person name="Kumar S."/>
            <person name="Kwok R."/>
            <person name="Lander E."/>
            <person name="Langley C.H."/>
            <person name="Lapoint R."/>
            <person name="Lazzaro B.P."/>
            <person name="Lee S.J."/>
            <person name="Levesque L."/>
            <person name="Li R."/>
            <person name="Lin C.F."/>
            <person name="Lin M.F."/>
            <person name="Lindblad-Toh K."/>
            <person name="Llopart A."/>
            <person name="Long M."/>
            <person name="Low L."/>
            <person name="Lozovsky E."/>
            <person name="Lu J."/>
            <person name="Luo M."/>
            <person name="Machado C.A."/>
            <person name="Makalowski W."/>
            <person name="Marzo M."/>
            <person name="Matsuda M."/>
            <person name="Matzkin L."/>
            <person name="McAllister B."/>
            <person name="McBride C.S."/>
            <person name="McKernan B."/>
            <person name="McKernan K."/>
            <person name="Mendez-Lago M."/>
            <person name="Minx P."/>
            <person name="Mollenhauer M.U."/>
            <person name="Montooth K."/>
            <person name="Mount S.M."/>
            <person name="Mu X."/>
            <person name="Myers E."/>
            <person name="Negre B."/>
            <person name="Newfeld S."/>
            <person name="Nielsen R."/>
            <person name="Noor M.A."/>
            <person name="O'Grady P."/>
            <person name="Pachter L."/>
            <person name="Papaceit M."/>
            <person name="Parisi M.J."/>
            <person name="Parisi M."/>
            <person name="Parts L."/>
            <person name="Pedersen J.S."/>
            <person name="Pesole G."/>
            <person name="Phillippy A.M."/>
            <person name="Ponting C.P."/>
            <person name="Pop M."/>
            <person name="Porcelli D."/>
            <person name="Powell J.R."/>
            <person name="Prohaska S."/>
            <person name="Pruitt K."/>
            <person name="Puig M."/>
            <person name="Quesneville H."/>
            <person name="Ram K.R."/>
            <person name="Rand D."/>
            <person name="Rasmussen M.D."/>
            <person name="Reed L.K."/>
            <person name="Reenan R."/>
            <person name="Reily A."/>
            <person name="Remington K.A."/>
            <person name="Rieger T.T."/>
            <person name="Ritchie M.G."/>
            <person name="Robin C."/>
            <person name="Rogers Y.H."/>
            <person name="Rohde C."/>
            <person name="Rozas J."/>
            <person name="Rubenfield M.J."/>
            <person name="Ruiz A."/>
            <person name="Russo S."/>
            <person name="Salzberg S.L."/>
            <person name="Sanchez-Gracia A."/>
            <person name="Saranga D.J."/>
            <person name="Sato H."/>
            <person name="Schaeffer S.W."/>
            <person name="Schatz M.C."/>
            <person name="Schlenke T."/>
            <person name="Schwartz R."/>
            <person name="Segarra C."/>
            <person name="Singh R.S."/>
            <person name="Sirot L."/>
            <person name="Sirota M."/>
            <person name="Sisneros N.B."/>
            <person name="Smith C.D."/>
            <person name="Smith T.F."/>
            <person name="Spieth J."/>
            <person name="Stage D.E."/>
            <person name="Stark A."/>
            <person name="Stephan W."/>
            <person name="Strausberg R.L."/>
            <person name="Strempel S."/>
            <person name="Sturgill D."/>
            <person name="Sutton G."/>
            <person name="Sutton G.G."/>
            <person name="Tao W."/>
            <person name="Teichmann S."/>
            <person name="Tobari Y.N."/>
            <person name="Tomimura Y."/>
            <person name="Tsolas J.M."/>
            <person name="Valente V.L."/>
            <person name="Venter E."/>
            <person name="Venter J.C."/>
            <person name="Vicario S."/>
            <person name="Vieira F.G."/>
            <person name="Vilella A.J."/>
            <person name="Villasante A."/>
            <person name="Walenz B."/>
            <person name="Wang J."/>
            <person name="Wasserman M."/>
            <person name="Watts T."/>
            <person name="Wilson D."/>
            <person name="Wilson R.K."/>
            <person name="Wing R.A."/>
            <person name="Wolfner M.F."/>
            <person name="Wong A."/>
            <person name="Wong G.K."/>
            <person name="Wu C.I."/>
            <person name="Wu G."/>
            <person name="Yamamoto D."/>
            <person name="Yang H.P."/>
            <person name="Yang S.P."/>
            <person name="Yorke J.A."/>
            <person name="Yoshida K."/>
            <person name="Zdobnov E."/>
            <person name="Zhang P."/>
            <person name="Zhang Y."/>
            <person name="Zimin A.V."/>
            <person name="Baldwin J."/>
            <person name="Abdouelleil A."/>
            <person name="Abdulkadir J."/>
            <person name="Abebe A."/>
            <person name="Abera B."/>
            <person name="Abreu J."/>
            <person name="Acer S.C."/>
            <person name="Aftuck L."/>
            <person name="Alexander A."/>
            <person name="An P."/>
            <person name="Anderson E."/>
            <person name="Anderson S."/>
            <person name="Arachi H."/>
            <person name="Azer M."/>
            <person name="Bachantsang P."/>
            <person name="Barry A."/>
            <person name="Bayul T."/>
            <person name="Berlin A."/>
            <person name="Bessette D."/>
            <person name="Bloom T."/>
            <person name="Blye J."/>
            <person name="Boguslavskiy L."/>
            <person name="Bonnet C."/>
            <person name="Boukhgalter B."/>
            <person name="Bourzgui I."/>
            <person name="Brown A."/>
            <person name="Cahill P."/>
            <person name="Channer S."/>
            <person name="Cheshatsang Y."/>
            <person name="Chuda L."/>
            <person name="Citroen M."/>
            <person name="Collymore A."/>
            <person name="Cooke P."/>
            <person name="Costello M."/>
            <person name="D'Aco K."/>
            <person name="Daza R."/>
            <person name="De Haan G."/>
            <person name="DeGray S."/>
            <person name="DeMaso C."/>
            <person name="Dhargay N."/>
            <person name="Dooley K."/>
            <person name="Dooley E."/>
            <person name="Doricent M."/>
            <person name="Dorje P."/>
            <person name="Dorjee K."/>
            <person name="Dupes A."/>
            <person name="Elong R."/>
            <person name="Falk J."/>
            <person name="Farina A."/>
            <person name="Faro S."/>
            <person name="Ferguson D."/>
            <person name="Fisher S."/>
            <person name="Foley C.D."/>
            <person name="Franke A."/>
            <person name="Friedrich D."/>
            <person name="Gadbois L."/>
            <person name="Gearin G."/>
            <person name="Gearin C.R."/>
            <person name="Giannoukos G."/>
            <person name="Goode T."/>
            <person name="Graham J."/>
            <person name="Grandbois E."/>
            <person name="Grewal S."/>
            <person name="Gyaltsen K."/>
            <person name="Hafez N."/>
            <person name="Hagos B."/>
            <person name="Hall J."/>
            <person name="Henson C."/>
            <person name="Hollinger A."/>
            <person name="Honan T."/>
            <person name="Huard M.D."/>
            <person name="Hughes L."/>
            <person name="Hurhula B."/>
            <person name="Husby M.E."/>
            <person name="Kamat A."/>
            <person name="Kanga B."/>
            <person name="Kashin S."/>
            <person name="Khazanovich D."/>
            <person name="Kisner P."/>
            <person name="Lance K."/>
            <person name="Lara M."/>
            <person name="Lee W."/>
            <person name="Lennon N."/>
            <person name="Letendre F."/>
            <person name="LeVine R."/>
            <person name="Lipovsky A."/>
            <person name="Liu X."/>
            <person name="Liu J."/>
            <person name="Liu S."/>
            <person name="Lokyitsang T."/>
            <person name="Lokyitsang Y."/>
            <person name="Lubonja R."/>
            <person name="Lui A."/>
            <person name="MacDonald P."/>
            <person name="Magnisalis V."/>
            <person name="Maru K."/>
            <person name="Matthews C."/>
            <person name="McCusker W."/>
            <person name="McDonough S."/>
            <person name="Mehta T."/>
            <person name="Meldrim J."/>
            <person name="Meneus L."/>
            <person name="Mihai O."/>
            <person name="Mihalev A."/>
            <person name="Mihova T."/>
            <person name="Mittelman R."/>
            <person name="Mlenga V."/>
            <person name="Montmayeur A."/>
            <person name="Mulrain L."/>
            <person name="Navidi A."/>
            <person name="Naylor J."/>
            <person name="Negash T."/>
            <person name="Nguyen T."/>
            <person name="Nguyen N."/>
            <person name="Nicol R."/>
            <person name="Norbu C."/>
            <person name="Norbu N."/>
            <person name="Novod N."/>
            <person name="O'Neill B."/>
            <person name="Osman S."/>
            <person name="Markiewicz E."/>
            <person name="Oyono O.L."/>
            <person name="Patti C."/>
            <person name="Phunkhang P."/>
            <person name="Pierre F."/>
            <person name="Priest M."/>
            <person name="Raghuraman S."/>
            <person name="Rege F."/>
            <person name="Reyes R."/>
            <person name="Rise C."/>
            <person name="Rogov P."/>
            <person name="Ross K."/>
            <person name="Ryan E."/>
            <person name="Settipalli S."/>
            <person name="Shea T."/>
            <person name="Sherpa N."/>
            <person name="Shi L."/>
            <person name="Shih D."/>
            <person name="Sparrow T."/>
            <person name="Spaulding J."/>
            <person name="Stalker J."/>
            <person name="Stange-Thomann N."/>
            <person name="Stavropoulos S."/>
            <person name="Stone C."/>
            <person name="Strader C."/>
            <person name="Tesfaye S."/>
            <person name="Thomson T."/>
            <person name="Thoulutsang Y."/>
            <person name="Thoulutsang D."/>
            <person name="Topham K."/>
            <person name="Topping I."/>
            <person name="Tsamla T."/>
            <person name="Vassiliev H."/>
            <person name="Vo A."/>
            <person name="Wangchuk T."/>
            <person name="Wangdi T."/>
            <person name="Weiand M."/>
            <person name="Wilkinson J."/>
            <person name="Wilson A."/>
            <person name="Yadav S."/>
            <person name="Young G."/>
            <person name="Yu Q."/>
            <person name="Zembek L."/>
            <person name="Zhong D."/>
            <person name="Zimmer A."/>
            <person name="Zwirko Z."/>
            <person name="Jaffe D.B."/>
            <person name="Alvarez P."/>
            <person name="Brockman W."/>
            <person name="Butler J."/>
            <person name="Chin C."/>
            <person name="Gnerre S."/>
            <person name="Grabherr M."/>
            <person name="Kleber M."/>
            <person name="Mauceli E."/>
            <person name="MacCallum I."/>
        </authorList>
    </citation>
    <scope>NUCLEOTIDE SEQUENCE [LARGE SCALE GENOMIC DNA]</scope>
    <source>
        <strain evidence="2">Tucson 15287-2541.00</strain>
    </source>
</reference>
<dbReference type="Proteomes" id="UP000001070">
    <property type="component" value="Unassembled WGS sequence"/>
</dbReference>